<protein>
    <recommendedName>
        <fullName evidence="1">SnoaL-like domain-containing protein</fullName>
    </recommendedName>
</protein>
<dbReference type="Gene3D" id="3.10.450.50">
    <property type="match status" value="1"/>
</dbReference>
<accession>A0ABU1NDB9</accession>
<organism evidence="2 3">
    <name type="scientific">Variovorax soli</name>
    <dbReference type="NCBI Taxonomy" id="376815"/>
    <lineage>
        <taxon>Bacteria</taxon>
        <taxon>Pseudomonadati</taxon>
        <taxon>Pseudomonadota</taxon>
        <taxon>Betaproteobacteria</taxon>
        <taxon>Burkholderiales</taxon>
        <taxon>Comamonadaceae</taxon>
        <taxon>Variovorax</taxon>
    </lineage>
</organism>
<comment type="caution">
    <text evidence="2">The sequence shown here is derived from an EMBL/GenBank/DDBJ whole genome shotgun (WGS) entry which is preliminary data.</text>
</comment>
<dbReference type="InterPro" id="IPR032710">
    <property type="entry name" value="NTF2-like_dom_sf"/>
</dbReference>
<dbReference type="RefSeq" id="WP_309901268.1">
    <property type="nucleotide sequence ID" value="NZ_JAVDRF010000004.1"/>
</dbReference>
<dbReference type="EMBL" id="JAVDRF010000004">
    <property type="protein sequence ID" value="MDR6536338.1"/>
    <property type="molecule type" value="Genomic_DNA"/>
</dbReference>
<reference evidence="2 3" key="1">
    <citation type="submission" date="2023-07" db="EMBL/GenBank/DDBJ databases">
        <title>Sorghum-associated microbial communities from plants grown in Nebraska, USA.</title>
        <authorList>
            <person name="Schachtman D."/>
        </authorList>
    </citation>
    <scope>NUCLEOTIDE SEQUENCE [LARGE SCALE GENOMIC DNA]</scope>
    <source>
        <strain evidence="2 3">DS1781</strain>
    </source>
</reference>
<proteinExistence type="predicted"/>
<evidence type="ECO:0000313" key="2">
    <source>
        <dbReference type="EMBL" id="MDR6536338.1"/>
    </source>
</evidence>
<dbReference type="InterPro" id="IPR037401">
    <property type="entry name" value="SnoaL-like"/>
</dbReference>
<dbReference type="Pfam" id="PF12680">
    <property type="entry name" value="SnoaL_2"/>
    <property type="match status" value="1"/>
</dbReference>
<feature type="domain" description="SnoaL-like" evidence="1">
    <location>
        <begin position="33"/>
        <end position="132"/>
    </location>
</feature>
<evidence type="ECO:0000313" key="3">
    <source>
        <dbReference type="Proteomes" id="UP001184230"/>
    </source>
</evidence>
<dbReference type="Proteomes" id="UP001184230">
    <property type="component" value="Unassembled WGS sequence"/>
</dbReference>
<name>A0ABU1NDB9_9BURK</name>
<keyword evidence="3" id="KW-1185">Reference proteome</keyword>
<evidence type="ECO:0000259" key="1">
    <source>
        <dbReference type="Pfam" id="PF12680"/>
    </source>
</evidence>
<dbReference type="SUPFAM" id="SSF54427">
    <property type="entry name" value="NTF2-like"/>
    <property type="match status" value="1"/>
</dbReference>
<sequence length="164" mass="17661">MFTDDGPTSWRITMTLSREPGPVDAPAGMSVPVAAYIAATNAGDADALIGCFAEGALVNDQLRDYWGLGAIRSWAEQEIIADKVKMSVVKVVEHFGDAIVTARLDGDYDKTGLPGPLVLAFHFTVRADKIVRLLILNNRPVDSLDLRSLRAALADRAPPAMPED</sequence>
<gene>
    <name evidence="2" type="ORF">J2739_002111</name>
</gene>